<accession>A0A840UCW1</accession>
<organism evidence="1 2">
    <name type="scientific">Marinobacter oulmenensis</name>
    <dbReference type="NCBI Taxonomy" id="643747"/>
    <lineage>
        <taxon>Bacteria</taxon>
        <taxon>Pseudomonadati</taxon>
        <taxon>Pseudomonadota</taxon>
        <taxon>Gammaproteobacteria</taxon>
        <taxon>Pseudomonadales</taxon>
        <taxon>Marinobacteraceae</taxon>
        <taxon>Marinobacter</taxon>
    </lineage>
</organism>
<keyword evidence="2" id="KW-1185">Reference proteome</keyword>
<proteinExistence type="predicted"/>
<evidence type="ECO:0008006" key="3">
    <source>
        <dbReference type="Google" id="ProtNLM"/>
    </source>
</evidence>
<protein>
    <recommendedName>
        <fullName evidence="3">DUF4760 domain-containing protein</fullName>
    </recommendedName>
</protein>
<comment type="caution">
    <text evidence="1">The sequence shown here is derived from an EMBL/GenBank/DDBJ whole genome shotgun (WGS) entry which is preliminary data.</text>
</comment>
<dbReference type="Proteomes" id="UP000591735">
    <property type="component" value="Unassembled WGS sequence"/>
</dbReference>
<sequence>MTFNMDVGTFIIAAAGAWIAYSQLRKINSQIAIGVENQRMDSLKIVLEIETQMNSRKLEFDKAAKSVREASHSGALDDGALEILSDFFNSTKESYFNALDRLCYCIEKDYISDKDWRTEYRNLVRDIISEYEEDFGEASPYNNIKKINKKWQQS</sequence>
<dbReference type="AlphaFoldDB" id="A0A840UCW1"/>
<evidence type="ECO:0000313" key="2">
    <source>
        <dbReference type="Proteomes" id="UP000591735"/>
    </source>
</evidence>
<dbReference type="EMBL" id="JACHFE010000002">
    <property type="protein sequence ID" value="MBB5320305.1"/>
    <property type="molecule type" value="Genomic_DNA"/>
</dbReference>
<evidence type="ECO:0000313" key="1">
    <source>
        <dbReference type="EMBL" id="MBB5320305.1"/>
    </source>
</evidence>
<gene>
    <name evidence="1" type="ORF">HNR38_000777</name>
</gene>
<name>A0A840UCW1_9GAMM</name>
<dbReference type="RefSeq" id="WP_183699993.1">
    <property type="nucleotide sequence ID" value="NZ_JACHFE010000002.1"/>
</dbReference>
<reference evidence="1 2" key="1">
    <citation type="submission" date="2020-08" db="EMBL/GenBank/DDBJ databases">
        <title>Genomic Encyclopedia of Type Strains, Phase IV (KMG-IV): sequencing the most valuable type-strain genomes for metagenomic binning, comparative biology and taxonomic classification.</title>
        <authorList>
            <person name="Goeker M."/>
        </authorList>
    </citation>
    <scope>NUCLEOTIDE SEQUENCE [LARGE SCALE GENOMIC DNA]</scope>
    <source>
        <strain evidence="1 2">DSM 22359</strain>
    </source>
</reference>